<dbReference type="InterPro" id="IPR036554">
    <property type="entry name" value="GHMP_kinase_C_sf"/>
</dbReference>
<proteinExistence type="predicted"/>
<dbReference type="GO" id="GO:0016779">
    <property type="term" value="F:nucleotidyltransferase activity"/>
    <property type="evidence" value="ECO:0007669"/>
    <property type="project" value="UniProtKB-KW"/>
</dbReference>
<name>A0A317ZIL8_9BACT</name>
<organism evidence="4 5">
    <name type="scientific">Coraliomargarita sinensis</name>
    <dbReference type="NCBI Taxonomy" id="2174842"/>
    <lineage>
        <taxon>Bacteria</taxon>
        <taxon>Pseudomonadati</taxon>
        <taxon>Verrucomicrobiota</taxon>
        <taxon>Opitutia</taxon>
        <taxon>Puniceicoccales</taxon>
        <taxon>Coraliomargaritaceae</taxon>
        <taxon>Coraliomargarita</taxon>
    </lineage>
</organism>
<dbReference type="AlphaFoldDB" id="A0A317ZIL8"/>
<keyword evidence="5" id="KW-1185">Reference proteome</keyword>
<gene>
    <name evidence="4" type="ORF">DDZ13_00880</name>
</gene>
<accession>A0A317ZIL8</accession>
<evidence type="ECO:0000259" key="3">
    <source>
        <dbReference type="Pfam" id="PF01467"/>
    </source>
</evidence>
<evidence type="ECO:0000313" key="5">
    <source>
        <dbReference type="Proteomes" id="UP000247099"/>
    </source>
</evidence>
<dbReference type="SUPFAM" id="SSF55060">
    <property type="entry name" value="GHMP Kinase, C-terminal domain"/>
    <property type="match status" value="1"/>
</dbReference>
<reference evidence="4 5" key="1">
    <citation type="submission" date="2018-05" db="EMBL/GenBank/DDBJ databases">
        <title>Coraliomargarita sinensis sp. nov., isolated from a marine solar saltern.</title>
        <authorList>
            <person name="Zhou L.Y."/>
        </authorList>
    </citation>
    <scope>NUCLEOTIDE SEQUENCE [LARGE SCALE GENOMIC DNA]</scope>
    <source>
        <strain evidence="4 5">WN38</strain>
    </source>
</reference>
<dbReference type="Gene3D" id="3.40.50.620">
    <property type="entry name" value="HUPs"/>
    <property type="match status" value="1"/>
</dbReference>
<comment type="caution">
    <text evidence="4">The sequence shown here is derived from an EMBL/GenBank/DDBJ whole genome shotgun (WGS) entry which is preliminary data.</text>
</comment>
<dbReference type="PRINTS" id="PR00960">
    <property type="entry name" value="LMBPPROTEIN"/>
</dbReference>
<dbReference type="GO" id="GO:0016301">
    <property type="term" value="F:kinase activity"/>
    <property type="evidence" value="ECO:0007669"/>
    <property type="project" value="InterPro"/>
</dbReference>
<dbReference type="InParanoid" id="A0A317ZIL8"/>
<sequence>MKKVFISGCYDILHGGHIQFFKEARALGDHLTVCFASDKVLWEHKKRRTSIPQDHKLALITALDIVDQVVIGDCDELGLDFKEHFLTIKPDILAVTEDDQYEAQKRELCAHVGAEYVKLPKTPPQFTPVSTSSIVRNIRTPAYAPLRVDFGGGWLDVPRYAREGAFIVNCAISPMVSLTNWDYEKKSGLGGSGAYALLNGNDGIESELALGVGWQDPAIIRETGLCVWRSGDKPVLHFKRNGDFLRGHMALHYTDIPHDTPANADNQRDYNLVEKAGQLAKEAVFEASLVKLGEAVRTSYEAQIKEGMQELPEAEGCIGRKYAGGGWGGYALYLFENTEDRDAFVCSANNNRPIEPYITIR</sequence>
<protein>
    <submittedName>
        <fullName evidence="4">Cytidyltransferase</fullName>
    </submittedName>
</protein>
<evidence type="ECO:0000256" key="1">
    <source>
        <dbReference type="ARBA" id="ARBA00022679"/>
    </source>
</evidence>
<evidence type="ECO:0000313" key="4">
    <source>
        <dbReference type="EMBL" id="PXA05455.1"/>
    </source>
</evidence>
<dbReference type="InterPro" id="IPR050385">
    <property type="entry name" value="Archaeal_FAD_synthase"/>
</dbReference>
<evidence type="ECO:0000256" key="2">
    <source>
        <dbReference type="ARBA" id="ARBA00022695"/>
    </source>
</evidence>
<dbReference type="GO" id="GO:0005524">
    <property type="term" value="F:ATP binding"/>
    <property type="evidence" value="ECO:0007669"/>
    <property type="project" value="InterPro"/>
</dbReference>
<dbReference type="RefSeq" id="WP_110129534.1">
    <property type="nucleotide sequence ID" value="NZ_QHJQ01000001.1"/>
</dbReference>
<dbReference type="NCBIfam" id="TIGR00125">
    <property type="entry name" value="cyt_tran_rel"/>
    <property type="match status" value="1"/>
</dbReference>
<dbReference type="Proteomes" id="UP000247099">
    <property type="component" value="Unassembled WGS sequence"/>
</dbReference>
<dbReference type="InterPro" id="IPR014729">
    <property type="entry name" value="Rossmann-like_a/b/a_fold"/>
</dbReference>
<keyword evidence="2" id="KW-0548">Nucleotidyltransferase</keyword>
<dbReference type="InterPro" id="IPR004821">
    <property type="entry name" value="Cyt_trans-like"/>
</dbReference>
<dbReference type="SUPFAM" id="SSF52374">
    <property type="entry name" value="Nucleotidylyl transferase"/>
    <property type="match status" value="1"/>
</dbReference>
<dbReference type="EMBL" id="QHJQ01000001">
    <property type="protein sequence ID" value="PXA05455.1"/>
    <property type="molecule type" value="Genomic_DNA"/>
</dbReference>
<dbReference type="PANTHER" id="PTHR43793:SF1">
    <property type="entry name" value="FAD SYNTHASE"/>
    <property type="match status" value="1"/>
</dbReference>
<dbReference type="Pfam" id="PF01467">
    <property type="entry name" value="CTP_transf_like"/>
    <property type="match status" value="1"/>
</dbReference>
<keyword evidence="1 4" id="KW-0808">Transferase</keyword>
<feature type="domain" description="Cytidyltransferase-like" evidence="3">
    <location>
        <begin position="6"/>
        <end position="136"/>
    </location>
</feature>
<dbReference type="PANTHER" id="PTHR43793">
    <property type="entry name" value="FAD SYNTHASE"/>
    <property type="match status" value="1"/>
</dbReference>
<dbReference type="OrthoDB" id="9802794at2"/>
<dbReference type="InterPro" id="IPR001174">
    <property type="entry name" value="HddA/FKP"/>
</dbReference>